<dbReference type="EMBL" id="DYWQ01000115">
    <property type="protein sequence ID" value="HJF45658.1"/>
    <property type="molecule type" value="Genomic_DNA"/>
</dbReference>
<dbReference type="PANTHER" id="PTHR45527">
    <property type="entry name" value="NONRIBOSOMAL PEPTIDE SYNTHETASE"/>
    <property type="match status" value="1"/>
</dbReference>
<sequence>MGDAVPRPVGVTSPVRPARRARYAHTALAFLERGALEHPARVAVTDEGGSYEYGWLFERGQRIASGLLAHGVGGRPAIVCMEKGVGALAAFFGVLMTGGFYVPVDPGAPRGRASRCAARLGRPVVLTDERGLPEARRLFADLTVLTVDALGQTPVAEGELARLARGIAPSDVAYVLFTSGSTGEPKGVAVSHAAILEFVSSFVDTFGLRPDDVLGSQAPLDFDVSVKDVYGALAAGATVALLPRRLFSAPARLVAELEERGVTVLVWAVAALCLVSGLRALDGVRLPRVRLVMFSGEVMPAEHLRRWMERLPRATFVNLYGPTEVTCNCLYHVVERGRAYDGGLPLGDPLPGRRVLLLDGESPVTREGSVGEICVGGSALARGYYADPERTARSFVQNPLFAALPEMMYRTGDLARLGAGGELYFCGRVDSQVKLQGHRIELEEVDAALEAQPGVERCRCAYDAPRRRICAFFEGAADPAGLRSAVADLVPGPAVPAVIERVGSMPLTRNGKVDRAALLGGYLERVRGARKGGGDHVE</sequence>
<comment type="caution">
    <text evidence="2">The sequence shown here is derived from an EMBL/GenBank/DDBJ whole genome shotgun (WGS) entry which is preliminary data.</text>
</comment>
<reference evidence="2" key="2">
    <citation type="submission" date="2021-09" db="EMBL/GenBank/DDBJ databases">
        <authorList>
            <person name="Gilroy R."/>
        </authorList>
    </citation>
    <scope>NUCLEOTIDE SEQUENCE</scope>
    <source>
        <strain evidence="2">CHK124-7917</strain>
    </source>
</reference>
<evidence type="ECO:0000313" key="3">
    <source>
        <dbReference type="Proteomes" id="UP000697330"/>
    </source>
</evidence>
<reference evidence="2" key="1">
    <citation type="journal article" date="2021" name="PeerJ">
        <title>Extensive microbial diversity within the chicken gut microbiome revealed by metagenomics and culture.</title>
        <authorList>
            <person name="Gilroy R."/>
            <person name="Ravi A."/>
            <person name="Getino M."/>
            <person name="Pursley I."/>
            <person name="Horton D.L."/>
            <person name="Alikhan N.F."/>
            <person name="Baker D."/>
            <person name="Gharbi K."/>
            <person name="Hall N."/>
            <person name="Watson M."/>
            <person name="Adriaenssens E.M."/>
            <person name="Foster-Nyarko E."/>
            <person name="Jarju S."/>
            <person name="Secka A."/>
            <person name="Antonio M."/>
            <person name="Oren A."/>
            <person name="Chaudhuri R.R."/>
            <person name="La Ragione R."/>
            <person name="Hildebrand F."/>
            <person name="Pallen M.J."/>
        </authorList>
    </citation>
    <scope>NUCLEOTIDE SEQUENCE</scope>
    <source>
        <strain evidence="2">CHK124-7917</strain>
    </source>
</reference>
<dbReference type="GO" id="GO:0043041">
    <property type="term" value="P:amino acid activation for nonribosomal peptide biosynthetic process"/>
    <property type="evidence" value="ECO:0007669"/>
    <property type="project" value="TreeGrafter"/>
</dbReference>
<dbReference type="InterPro" id="IPR000873">
    <property type="entry name" value="AMP-dep_synth/lig_dom"/>
</dbReference>
<dbReference type="InterPro" id="IPR020845">
    <property type="entry name" value="AMP-binding_CS"/>
</dbReference>
<dbReference type="InterPro" id="IPR045851">
    <property type="entry name" value="AMP-bd_C_sf"/>
</dbReference>
<evidence type="ECO:0000313" key="2">
    <source>
        <dbReference type="EMBL" id="HJF45658.1"/>
    </source>
</evidence>
<dbReference type="Gene3D" id="3.30.300.30">
    <property type="match status" value="1"/>
</dbReference>
<dbReference type="CDD" id="cd05930">
    <property type="entry name" value="A_NRPS"/>
    <property type="match status" value="1"/>
</dbReference>
<dbReference type="RefSeq" id="WP_274959377.1">
    <property type="nucleotide sequence ID" value="NZ_DYWQ01000115.1"/>
</dbReference>
<proteinExistence type="predicted"/>
<dbReference type="InterPro" id="IPR042099">
    <property type="entry name" value="ANL_N_sf"/>
</dbReference>
<dbReference type="Gene3D" id="3.40.50.12780">
    <property type="entry name" value="N-terminal domain of ligase-like"/>
    <property type="match status" value="1"/>
</dbReference>
<accession>A0A921GI80</accession>
<dbReference type="GO" id="GO:0044550">
    <property type="term" value="P:secondary metabolite biosynthetic process"/>
    <property type="evidence" value="ECO:0007669"/>
    <property type="project" value="TreeGrafter"/>
</dbReference>
<name>A0A921GI80_9ACTN</name>
<organism evidence="2 3">
    <name type="scientific">Thermophilibacter provencensis</name>
    <dbReference type="NCBI Taxonomy" id="1852386"/>
    <lineage>
        <taxon>Bacteria</taxon>
        <taxon>Bacillati</taxon>
        <taxon>Actinomycetota</taxon>
        <taxon>Coriobacteriia</taxon>
        <taxon>Coriobacteriales</taxon>
        <taxon>Atopobiaceae</taxon>
        <taxon>Thermophilibacter</taxon>
    </lineage>
</organism>
<dbReference type="NCBIfam" id="TIGR01733">
    <property type="entry name" value="AA-adenyl-dom"/>
    <property type="match status" value="1"/>
</dbReference>
<evidence type="ECO:0000259" key="1">
    <source>
        <dbReference type="Pfam" id="PF00501"/>
    </source>
</evidence>
<dbReference type="PROSITE" id="PS00455">
    <property type="entry name" value="AMP_BINDING"/>
    <property type="match status" value="1"/>
</dbReference>
<dbReference type="GO" id="GO:0031177">
    <property type="term" value="F:phosphopantetheine binding"/>
    <property type="evidence" value="ECO:0007669"/>
    <property type="project" value="TreeGrafter"/>
</dbReference>
<dbReference type="Pfam" id="PF00501">
    <property type="entry name" value="AMP-binding"/>
    <property type="match status" value="1"/>
</dbReference>
<dbReference type="Proteomes" id="UP000697330">
    <property type="component" value="Unassembled WGS sequence"/>
</dbReference>
<feature type="domain" description="AMP-dependent synthetase/ligase" evidence="1">
    <location>
        <begin position="32"/>
        <end position="385"/>
    </location>
</feature>
<dbReference type="SUPFAM" id="SSF56801">
    <property type="entry name" value="Acetyl-CoA synthetase-like"/>
    <property type="match status" value="1"/>
</dbReference>
<gene>
    <name evidence="2" type="ORF">K8U72_07780</name>
</gene>
<protein>
    <submittedName>
        <fullName evidence="2">Amino acid adenylation domain-containing protein</fullName>
    </submittedName>
</protein>
<dbReference type="PANTHER" id="PTHR45527:SF1">
    <property type="entry name" value="FATTY ACID SYNTHASE"/>
    <property type="match status" value="1"/>
</dbReference>
<dbReference type="GO" id="GO:0005737">
    <property type="term" value="C:cytoplasm"/>
    <property type="evidence" value="ECO:0007669"/>
    <property type="project" value="TreeGrafter"/>
</dbReference>
<dbReference type="InterPro" id="IPR010071">
    <property type="entry name" value="AA_adenyl_dom"/>
</dbReference>
<dbReference type="AlphaFoldDB" id="A0A921GI80"/>